<evidence type="ECO:0000313" key="2">
    <source>
        <dbReference type="EMBL" id="MFB9137311.1"/>
    </source>
</evidence>
<keyword evidence="1" id="KW-0812">Transmembrane</keyword>
<organism evidence="2 3">
    <name type="scientific">Vibrio olivae</name>
    <dbReference type="NCBI Taxonomy" id="1243002"/>
    <lineage>
        <taxon>Bacteria</taxon>
        <taxon>Pseudomonadati</taxon>
        <taxon>Pseudomonadota</taxon>
        <taxon>Gammaproteobacteria</taxon>
        <taxon>Vibrionales</taxon>
        <taxon>Vibrionaceae</taxon>
        <taxon>Vibrio</taxon>
    </lineage>
</organism>
<sequence>MHIIIHSKFRQVFAQPISLSRLFTLVTFFVLNLTIFALSRTLLYLTQSSLPHSVNGYLSIFIDGLNIDLHTMSYLFAPAAVLLLLSKMTELRCYAQNVYRLYLIGVSCLIAGLEIMTPSLITSSHVRFVPQFITDPNLAHHPFLWILKNASLTLTVTFIALYFLSKVASEIYNATSRLDLCVSRQTRYLVYIVFIAILAQGWIGNRHHQSELMQSQTQYQLEVELSTNSTYALLAALNSSQYIRH</sequence>
<dbReference type="RefSeq" id="WP_390196695.1">
    <property type="nucleotide sequence ID" value="NZ_JBHMEP010000011.1"/>
</dbReference>
<evidence type="ECO:0008006" key="4">
    <source>
        <dbReference type="Google" id="ProtNLM"/>
    </source>
</evidence>
<feature type="transmembrane region" description="Helical" evidence="1">
    <location>
        <begin position="186"/>
        <end position="203"/>
    </location>
</feature>
<feature type="transmembrane region" description="Helical" evidence="1">
    <location>
        <begin position="65"/>
        <end position="86"/>
    </location>
</feature>
<proteinExistence type="predicted"/>
<dbReference type="EMBL" id="JBHMEP010000011">
    <property type="protein sequence ID" value="MFB9137311.1"/>
    <property type="molecule type" value="Genomic_DNA"/>
</dbReference>
<gene>
    <name evidence="2" type="ORF">ACFFUV_20310</name>
</gene>
<keyword evidence="1" id="KW-0472">Membrane</keyword>
<feature type="transmembrane region" description="Helical" evidence="1">
    <location>
        <begin position="98"/>
        <end position="122"/>
    </location>
</feature>
<protein>
    <recommendedName>
        <fullName evidence="4">Sulfatase</fullName>
    </recommendedName>
</protein>
<comment type="caution">
    <text evidence="2">The sequence shown here is derived from an EMBL/GenBank/DDBJ whole genome shotgun (WGS) entry which is preliminary data.</text>
</comment>
<reference evidence="2 3" key="1">
    <citation type="submission" date="2024-09" db="EMBL/GenBank/DDBJ databases">
        <authorList>
            <person name="Sun Q."/>
            <person name="Mori K."/>
        </authorList>
    </citation>
    <scope>NUCLEOTIDE SEQUENCE [LARGE SCALE GENOMIC DNA]</scope>
    <source>
        <strain evidence="2 3">CECT 8064</strain>
    </source>
</reference>
<feature type="transmembrane region" description="Helical" evidence="1">
    <location>
        <begin position="142"/>
        <end position="165"/>
    </location>
</feature>
<keyword evidence="1" id="KW-1133">Transmembrane helix</keyword>
<name>A0ABV5HSR4_9VIBR</name>
<dbReference type="Proteomes" id="UP001589645">
    <property type="component" value="Unassembled WGS sequence"/>
</dbReference>
<evidence type="ECO:0000313" key="3">
    <source>
        <dbReference type="Proteomes" id="UP001589645"/>
    </source>
</evidence>
<accession>A0ABV5HSR4</accession>
<feature type="transmembrane region" description="Helical" evidence="1">
    <location>
        <begin position="21"/>
        <end position="45"/>
    </location>
</feature>
<keyword evidence="3" id="KW-1185">Reference proteome</keyword>
<evidence type="ECO:0000256" key="1">
    <source>
        <dbReference type="SAM" id="Phobius"/>
    </source>
</evidence>